<protein>
    <submittedName>
        <fullName evidence="1">Uncharacterized protein</fullName>
    </submittedName>
</protein>
<gene>
    <name evidence="1" type="ORF">LSALG_LOCUS17296</name>
</gene>
<dbReference type="EMBL" id="OX465079">
    <property type="protein sequence ID" value="CAI9277363.1"/>
    <property type="molecule type" value="Genomic_DNA"/>
</dbReference>
<name>A0AA36E038_LACSI</name>
<proteinExistence type="predicted"/>
<accession>A0AA36E038</accession>
<evidence type="ECO:0000313" key="1">
    <source>
        <dbReference type="EMBL" id="CAI9277363.1"/>
    </source>
</evidence>
<evidence type="ECO:0000313" key="2">
    <source>
        <dbReference type="Proteomes" id="UP001177003"/>
    </source>
</evidence>
<dbReference type="Proteomes" id="UP001177003">
    <property type="component" value="Chromosome 3"/>
</dbReference>
<keyword evidence="2" id="KW-1185">Reference proteome</keyword>
<dbReference type="AlphaFoldDB" id="A0AA36E038"/>
<sequence length="137" mass="15615">MGEGPIYRLEGAGYIIDSDMKMSPKAYTDTDIIQRIIQSSIHINIQLSNTIHHQDNPTHYSELYPKYPHKYSIIQHNPSSRQSNALIRLHSCIGDLIFARRSEIDLIWVQYSIMMESSITILHNLSSSSIDLASLLS</sequence>
<reference evidence="1" key="1">
    <citation type="submission" date="2023-04" db="EMBL/GenBank/DDBJ databases">
        <authorList>
            <person name="Vijverberg K."/>
            <person name="Xiong W."/>
            <person name="Schranz E."/>
        </authorList>
    </citation>
    <scope>NUCLEOTIDE SEQUENCE</scope>
</reference>
<organism evidence="1 2">
    <name type="scientific">Lactuca saligna</name>
    <name type="common">Willowleaf lettuce</name>
    <dbReference type="NCBI Taxonomy" id="75948"/>
    <lineage>
        <taxon>Eukaryota</taxon>
        <taxon>Viridiplantae</taxon>
        <taxon>Streptophyta</taxon>
        <taxon>Embryophyta</taxon>
        <taxon>Tracheophyta</taxon>
        <taxon>Spermatophyta</taxon>
        <taxon>Magnoliopsida</taxon>
        <taxon>eudicotyledons</taxon>
        <taxon>Gunneridae</taxon>
        <taxon>Pentapetalae</taxon>
        <taxon>asterids</taxon>
        <taxon>campanulids</taxon>
        <taxon>Asterales</taxon>
        <taxon>Asteraceae</taxon>
        <taxon>Cichorioideae</taxon>
        <taxon>Cichorieae</taxon>
        <taxon>Lactucinae</taxon>
        <taxon>Lactuca</taxon>
    </lineage>
</organism>